<dbReference type="eggNOG" id="COG0712">
    <property type="taxonomic scope" value="Bacteria"/>
</dbReference>
<dbReference type="EMBL" id="CP003789">
    <property type="protein sequence ID" value="AGA65172.1"/>
    <property type="molecule type" value="Genomic_DNA"/>
</dbReference>
<dbReference type="PATRIC" id="fig|1215343.11.peg.1218"/>
<comment type="similarity">
    <text evidence="8">Belongs to the ATPase delta chain family.</text>
</comment>
<proteinExistence type="inferred from homology"/>
<dbReference type="InterPro" id="IPR026015">
    <property type="entry name" value="ATP_synth_OSCP/delta_N_sf"/>
</dbReference>
<evidence type="ECO:0000256" key="2">
    <source>
        <dbReference type="ARBA" id="ARBA00022448"/>
    </source>
</evidence>
<dbReference type="Gene3D" id="1.10.520.20">
    <property type="entry name" value="N-terminal domain of the delta subunit of the F1F0-ATP synthase"/>
    <property type="match status" value="1"/>
</dbReference>
<dbReference type="PRINTS" id="PR00125">
    <property type="entry name" value="ATPASEDELTA"/>
</dbReference>
<accession>L0EW37</accession>
<keyword evidence="3 8" id="KW-0375">Hydrogen ion transport</keyword>
<dbReference type="RefSeq" id="WP_015273597.1">
    <property type="nucleotide sequence ID" value="NC_019907.1"/>
</dbReference>
<evidence type="ECO:0000313" key="9">
    <source>
        <dbReference type="EMBL" id="AGA65172.1"/>
    </source>
</evidence>
<evidence type="ECO:0000256" key="6">
    <source>
        <dbReference type="ARBA" id="ARBA00023196"/>
    </source>
</evidence>
<sequence>MIDLYRLFPGLIGRYAHSLFSVASEEGLIDSVSNDVLYFAQIFSENADFKMFLESPVFSVKEKIDIVDAFVKKAGFCEISINFFKLLIKNNRLLCVKQVIEAFNMICSYYRGEIIADVKVADVLSIEEKNEFRVCLREIFGQEVLLNIIVDPSLIAGFIVKVRSRQIDVSLRAKFSNIGLILKEVG</sequence>
<comment type="function">
    <text evidence="8">F(1)F(0) ATP synthase produces ATP from ADP in the presence of a proton or sodium gradient. F-type ATPases consist of two structural domains, F(1) containing the extramembraneous catalytic core and F(0) containing the membrane proton channel, linked together by a central stalk and a peripheral stalk. During catalysis, ATP synthesis in the catalytic domain of F(1) is coupled via a rotary mechanism of the central stalk subunits to proton translocation.</text>
</comment>
<evidence type="ECO:0000256" key="7">
    <source>
        <dbReference type="ARBA" id="ARBA00023310"/>
    </source>
</evidence>
<evidence type="ECO:0000256" key="5">
    <source>
        <dbReference type="ARBA" id="ARBA00023136"/>
    </source>
</evidence>
<evidence type="ECO:0000256" key="4">
    <source>
        <dbReference type="ARBA" id="ARBA00023065"/>
    </source>
</evidence>
<keyword evidence="10" id="KW-1185">Reference proteome</keyword>
<reference evidence="9 10" key="1">
    <citation type="journal article" date="2012" name="Stand. Genomic Sci.">
        <title>Complete genome sequence of Liberibacter crescens BT-1.</title>
        <authorList>
            <person name="Leonard M.T."/>
            <person name="Fagen J.R."/>
            <person name="Davis-Richardson A.G."/>
            <person name="Davis M.J."/>
            <person name="Triplett E.W."/>
        </authorList>
    </citation>
    <scope>NUCLEOTIDE SEQUENCE [LARGE SCALE GENOMIC DNA]</scope>
    <source>
        <strain evidence="9 10">BT-1</strain>
    </source>
</reference>
<dbReference type="InterPro" id="IPR000711">
    <property type="entry name" value="ATPase_OSCP/dsu"/>
</dbReference>
<comment type="subcellular location">
    <subcellularLocation>
        <location evidence="8">Cell inner membrane</location>
        <topology evidence="8">Peripheral membrane protein</topology>
    </subcellularLocation>
    <subcellularLocation>
        <location evidence="1">Membrane</location>
    </subcellularLocation>
</comment>
<protein>
    <recommendedName>
        <fullName evidence="8">ATP synthase subunit delta</fullName>
    </recommendedName>
    <alternativeName>
        <fullName evidence="8">ATP synthase F(1) sector subunit delta</fullName>
    </alternativeName>
    <alternativeName>
        <fullName evidence="8">F-type ATPase subunit delta</fullName>
        <shortName evidence="8">F-ATPase subunit delta</shortName>
    </alternativeName>
</protein>
<dbReference type="GO" id="GO:0045259">
    <property type="term" value="C:proton-transporting ATP synthase complex"/>
    <property type="evidence" value="ECO:0007669"/>
    <property type="project" value="UniProtKB-KW"/>
</dbReference>
<evidence type="ECO:0000256" key="3">
    <source>
        <dbReference type="ARBA" id="ARBA00022781"/>
    </source>
</evidence>
<dbReference type="SUPFAM" id="SSF47928">
    <property type="entry name" value="N-terminal domain of the delta subunit of the F1F0-ATP synthase"/>
    <property type="match status" value="1"/>
</dbReference>
<dbReference type="GO" id="GO:0016787">
    <property type="term" value="F:hydrolase activity"/>
    <property type="evidence" value="ECO:0007669"/>
    <property type="project" value="UniProtKB-KW"/>
</dbReference>
<keyword evidence="8" id="KW-1003">Cell membrane</keyword>
<dbReference type="HOGENOM" id="CLU_085114_0_1_5"/>
<keyword evidence="7 8" id="KW-0066">ATP synthesis</keyword>
<dbReference type="KEGG" id="lcc:B488_11800"/>
<keyword evidence="9" id="KW-0378">Hydrolase</keyword>
<keyword evidence="4 8" id="KW-0406">Ion transport</keyword>
<evidence type="ECO:0000313" key="10">
    <source>
        <dbReference type="Proteomes" id="UP000010799"/>
    </source>
</evidence>
<gene>
    <name evidence="8" type="primary">atpH</name>
    <name evidence="9" type="ordered locus">B488_11800</name>
</gene>
<keyword evidence="8" id="KW-0997">Cell inner membrane</keyword>
<dbReference type="STRING" id="1215343.B488_11800"/>
<dbReference type="GO" id="GO:0046933">
    <property type="term" value="F:proton-transporting ATP synthase activity, rotational mechanism"/>
    <property type="evidence" value="ECO:0007669"/>
    <property type="project" value="UniProtKB-UniRule"/>
</dbReference>
<dbReference type="Pfam" id="PF00213">
    <property type="entry name" value="OSCP"/>
    <property type="match status" value="1"/>
</dbReference>
<dbReference type="AlphaFoldDB" id="L0EW37"/>
<keyword evidence="5 8" id="KW-0472">Membrane</keyword>
<dbReference type="NCBIfam" id="TIGR01145">
    <property type="entry name" value="ATP_synt_delta"/>
    <property type="match status" value="1"/>
</dbReference>
<name>L0EW37_LIBCB</name>
<evidence type="ECO:0000256" key="8">
    <source>
        <dbReference type="HAMAP-Rule" id="MF_01416"/>
    </source>
</evidence>
<evidence type="ECO:0000256" key="1">
    <source>
        <dbReference type="ARBA" id="ARBA00004370"/>
    </source>
</evidence>
<organism evidence="9 10">
    <name type="scientific">Liberibacter crescens (strain BT-1)</name>
    <dbReference type="NCBI Taxonomy" id="1215343"/>
    <lineage>
        <taxon>Bacteria</taxon>
        <taxon>Pseudomonadati</taxon>
        <taxon>Pseudomonadota</taxon>
        <taxon>Alphaproteobacteria</taxon>
        <taxon>Hyphomicrobiales</taxon>
        <taxon>Rhizobiaceae</taxon>
        <taxon>Liberibacter</taxon>
    </lineage>
</organism>
<dbReference type="GO" id="GO:0005886">
    <property type="term" value="C:plasma membrane"/>
    <property type="evidence" value="ECO:0007669"/>
    <property type="project" value="UniProtKB-SubCell"/>
</dbReference>
<comment type="subunit">
    <text evidence="8">F-type ATPases have 2 components, F(1) - the catalytic core - and F(0) - the membrane proton channel. F(1) has five subunits: alpha(3), beta(3), gamma(1), delta(1), epsilon(1). F(0) has three main subunits: a(1), b(2) and c(10-14). The alpha and beta chains form an alternating ring which encloses part of the gamma chain. F(1) is attached to F(0) by a central stalk formed by the gamma and epsilon chains, while a peripheral stalk is formed by the delta and b chains.</text>
</comment>
<keyword evidence="6 8" id="KW-0139">CF(1)</keyword>
<dbReference type="PANTHER" id="PTHR11910">
    <property type="entry name" value="ATP SYNTHASE DELTA CHAIN"/>
    <property type="match status" value="1"/>
</dbReference>
<keyword evidence="2 8" id="KW-0813">Transport</keyword>
<dbReference type="Proteomes" id="UP000010799">
    <property type="component" value="Chromosome"/>
</dbReference>
<dbReference type="HAMAP" id="MF_01416">
    <property type="entry name" value="ATP_synth_delta_bact"/>
    <property type="match status" value="1"/>
</dbReference>
<comment type="function">
    <text evidence="8">This protein is part of the stalk that links CF(0) to CF(1). It either transmits conformational changes from CF(0) to CF(1) or is implicated in proton conduction.</text>
</comment>